<organism evidence="2 3">
    <name type="scientific">Luteimonas gilva</name>
    <dbReference type="NCBI Taxonomy" id="2572684"/>
    <lineage>
        <taxon>Bacteria</taxon>
        <taxon>Pseudomonadati</taxon>
        <taxon>Pseudomonadota</taxon>
        <taxon>Gammaproteobacteria</taxon>
        <taxon>Lysobacterales</taxon>
        <taxon>Lysobacteraceae</taxon>
        <taxon>Luteimonas</taxon>
    </lineage>
</organism>
<dbReference type="InterPro" id="IPR002110">
    <property type="entry name" value="Ankyrin_rpt"/>
</dbReference>
<name>A0A4U5JMD6_9GAMM</name>
<evidence type="ECO:0000313" key="2">
    <source>
        <dbReference type="EMBL" id="TKR30714.1"/>
    </source>
</evidence>
<dbReference type="SMART" id="SM00248">
    <property type="entry name" value="ANK"/>
    <property type="match status" value="2"/>
</dbReference>
<dbReference type="EMBL" id="SZUA01000002">
    <property type="protein sequence ID" value="TKR30714.1"/>
    <property type="molecule type" value="Genomic_DNA"/>
</dbReference>
<comment type="caution">
    <text evidence="2">The sequence shown here is derived from an EMBL/GenBank/DDBJ whole genome shotgun (WGS) entry which is preliminary data.</text>
</comment>
<dbReference type="Pfam" id="PF12796">
    <property type="entry name" value="Ank_2"/>
    <property type="match status" value="1"/>
</dbReference>
<dbReference type="RefSeq" id="WP_137267145.1">
    <property type="nucleotide sequence ID" value="NZ_SZUA01000002.1"/>
</dbReference>
<gene>
    <name evidence="2" type="ORF">FCE95_11480</name>
</gene>
<protein>
    <submittedName>
        <fullName evidence="2">Ankyrin repeat domain-containing protein</fullName>
    </submittedName>
</protein>
<dbReference type="PROSITE" id="PS50088">
    <property type="entry name" value="ANK_REPEAT"/>
    <property type="match status" value="1"/>
</dbReference>
<dbReference type="AlphaFoldDB" id="A0A4U5JMD6"/>
<feature type="repeat" description="ANK" evidence="1">
    <location>
        <begin position="226"/>
        <end position="258"/>
    </location>
</feature>
<dbReference type="Proteomes" id="UP000308707">
    <property type="component" value="Unassembled WGS sequence"/>
</dbReference>
<keyword evidence="3" id="KW-1185">Reference proteome</keyword>
<sequence length="284" mass="29738">MSTGDRSTDDLFREAVEAIDAADTHALSRLLAAHPPLAHARLESPGAWLRDRVGDALEGYFHRPYLLWFVAGNPVRNERLPSDIAAIAAMLAEAARHAEDAGLQEQLDYALGLIVTGRVARESGVQIALMDALIDGGARPGDGIGALGAANLEAAAHLLDRGGTLTLAGALCLGRREDAARLARTATHEERQIALVAAAVNGDAQALATLIGLGVDIDAYSIVIHPHATALHQAVAAGSLGAVEVLAGAGARLNIRDKIHRGTPLQWAEYGGHDGIARYLRSLP</sequence>
<dbReference type="PROSITE" id="PS50297">
    <property type="entry name" value="ANK_REP_REGION"/>
    <property type="match status" value="1"/>
</dbReference>
<proteinExistence type="predicted"/>
<reference evidence="2 3" key="1">
    <citation type="submission" date="2019-04" db="EMBL/GenBank/DDBJ databases">
        <title>Reference strain of H23.</title>
        <authorList>
            <person name="Luo X."/>
        </authorList>
    </citation>
    <scope>NUCLEOTIDE SEQUENCE [LARGE SCALE GENOMIC DNA]</scope>
    <source>
        <strain evidence="2 3">H23</strain>
    </source>
</reference>
<dbReference type="SUPFAM" id="SSF48403">
    <property type="entry name" value="Ankyrin repeat"/>
    <property type="match status" value="1"/>
</dbReference>
<dbReference type="Gene3D" id="1.25.40.20">
    <property type="entry name" value="Ankyrin repeat-containing domain"/>
    <property type="match status" value="1"/>
</dbReference>
<dbReference type="InterPro" id="IPR036770">
    <property type="entry name" value="Ankyrin_rpt-contain_sf"/>
</dbReference>
<keyword evidence="1" id="KW-0040">ANK repeat</keyword>
<evidence type="ECO:0000313" key="3">
    <source>
        <dbReference type="Proteomes" id="UP000308707"/>
    </source>
</evidence>
<dbReference type="OrthoDB" id="928522at2"/>
<accession>A0A4U5JMD6</accession>
<evidence type="ECO:0000256" key="1">
    <source>
        <dbReference type="PROSITE-ProRule" id="PRU00023"/>
    </source>
</evidence>